<evidence type="ECO:0000313" key="2">
    <source>
        <dbReference type="Proteomes" id="UP000003009"/>
    </source>
</evidence>
<comment type="caution">
    <text evidence="1">The sequence shown here is derived from an EMBL/GenBank/DDBJ whole genome shotgun (WGS) entry which is preliminary data.</text>
</comment>
<keyword evidence="2" id="KW-1185">Reference proteome</keyword>
<dbReference type="AlphaFoldDB" id="C4GH65"/>
<sequence length="48" mass="5785">MRQPEISFAILLALPRSLRYPSHHQFAKYRQAEFRLRQPENPLHNKTP</sequence>
<dbReference type="Proteomes" id="UP000003009">
    <property type="component" value="Unassembled WGS sequence"/>
</dbReference>
<name>C4GH65_9NEIS</name>
<protein>
    <submittedName>
        <fullName evidence="1">Uncharacterized protein</fullName>
    </submittedName>
</protein>
<evidence type="ECO:0000313" key="1">
    <source>
        <dbReference type="EMBL" id="EEP68303.1"/>
    </source>
</evidence>
<dbReference type="EMBL" id="ACJW02000002">
    <property type="protein sequence ID" value="EEP68303.1"/>
    <property type="molecule type" value="Genomic_DNA"/>
</dbReference>
<reference evidence="1" key="1">
    <citation type="submission" date="2009-04" db="EMBL/GenBank/DDBJ databases">
        <authorList>
            <person name="Weinstock G."/>
            <person name="Sodergren E."/>
            <person name="Clifton S."/>
            <person name="Fulton L."/>
            <person name="Fulton B."/>
            <person name="Courtney L."/>
            <person name="Fronick C."/>
            <person name="Harrison M."/>
            <person name="Strong C."/>
            <person name="Farmer C."/>
            <person name="Delahaunty K."/>
            <person name="Markovic C."/>
            <person name="Hall O."/>
            <person name="Minx P."/>
            <person name="Tomlinson C."/>
            <person name="Mitreva M."/>
            <person name="Nelson J."/>
            <person name="Hou S."/>
            <person name="Wollam A."/>
            <person name="Pepin K.H."/>
            <person name="Johnson M."/>
            <person name="Bhonagiri V."/>
            <person name="Nash W.E."/>
            <person name="Warren W."/>
            <person name="Chinwalla A."/>
            <person name="Mardis E.R."/>
            <person name="Wilson R.K."/>
        </authorList>
    </citation>
    <scope>NUCLEOTIDE SEQUENCE [LARGE SCALE GENOMIC DNA]</scope>
    <source>
        <strain evidence="1">ATCC 51147</strain>
    </source>
</reference>
<proteinExistence type="predicted"/>
<organism evidence="1 2">
    <name type="scientific">Kingella oralis ATCC 51147</name>
    <dbReference type="NCBI Taxonomy" id="629741"/>
    <lineage>
        <taxon>Bacteria</taxon>
        <taxon>Pseudomonadati</taxon>
        <taxon>Pseudomonadota</taxon>
        <taxon>Betaproteobacteria</taxon>
        <taxon>Neisseriales</taxon>
        <taxon>Neisseriaceae</taxon>
        <taxon>Kingella</taxon>
    </lineage>
</organism>
<accession>C4GH65</accession>
<dbReference type="HOGENOM" id="CLU_3153818_0_0_4"/>
<gene>
    <name evidence="1" type="ORF">GCWU000324_00197</name>
</gene>